<dbReference type="InterPro" id="IPR011009">
    <property type="entry name" value="Kinase-like_dom_sf"/>
</dbReference>
<dbReference type="SMART" id="SM00332">
    <property type="entry name" value="PP2Cc"/>
    <property type="match status" value="1"/>
</dbReference>
<sequence>MASRLTVSVGQASDKGVKAVNQDFFGTRIPEDHLLESKGIAIALADGISSSDVSQIASAAAVRGFLDDYYCTSEAWSVKKSALQVLLASNSWLYAQSRQSQYRSDMNRGYVCTFSGLIVKSATAHLFHAGDSRIYRIQGNTLEQLTTDHRYYISEDKSYLTRAMGMGQQLDLDYQSFALNSGDTFIFATDGIYEFVSHSFVTDTVKALSEDLNAAAQQILTTALDNGSDDNLTIQIVRIDQLPAASNEDIYQQLTELPFPPELNPRDEFDGYRIERKIHSSPRSHVYVASDNETGQKVILKTPSGELRENAAYLERFLMEEWIARRIDSAHVLKPVKNNRRPNFLYVVTEFIEGITLDQWMRDNPEPSLQAVREIIEQVARGLRAFHRLEMLHQDLKPDNIMIDSTGTVKIIDFGSTRVAGIMEIDTPIERLELLGTAQYAAPEYFLGHSGSVPSDVFSLAVITYQMLSGRLPYGLDIARTHTAKAQNRLRYTPIHHLDEETPVPRWVDETLRKALELEPHKRYQDADEFVFDLSHPNKTFLSQKKPPLIERNPVQFWQGISLVLAIAVILLLYRDLTS</sequence>
<evidence type="ECO:0000259" key="3">
    <source>
        <dbReference type="PROSITE" id="PS51746"/>
    </source>
</evidence>
<dbReference type="SUPFAM" id="SSF81606">
    <property type="entry name" value="PP2C-like"/>
    <property type="match status" value="1"/>
</dbReference>
<dbReference type="SMART" id="SM00331">
    <property type="entry name" value="PP2C_SIG"/>
    <property type="match status" value="1"/>
</dbReference>
<evidence type="ECO:0000313" key="4">
    <source>
        <dbReference type="EMBL" id="MCA6064417.1"/>
    </source>
</evidence>
<dbReference type="InterPro" id="IPR036457">
    <property type="entry name" value="PPM-type-like_dom_sf"/>
</dbReference>
<keyword evidence="5" id="KW-1185">Reference proteome</keyword>
<dbReference type="InterPro" id="IPR008271">
    <property type="entry name" value="Ser/Thr_kinase_AS"/>
</dbReference>
<dbReference type="RefSeq" id="WP_225675373.1">
    <property type="nucleotide sequence ID" value="NZ_JAEDAH010000078.1"/>
</dbReference>
<reference evidence="4 5" key="1">
    <citation type="submission" date="2020-12" db="EMBL/GenBank/DDBJ databases">
        <title>Novel Thalassolituus-related marine hydrocarbonoclastic bacteria mediated algae-derived hydrocarbons mineralization in twilight zone of the northern South China Sea.</title>
        <authorList>
            <person name="Dong C."/>
        </authorList>
    </citation>
    <scope>NUCLEOTIDE SEQUENCE [LARGE SCALE GENOMIC DNA]</scope>
    <source>
        <strain evidence="4 5">IMCC1826</strain>
    </source>
</reference>
<dbReference type="PROSITE" id="PS50011">
    <property type="entry name" value="PROTEIN_KINASE_DOM"/>
    <property type="match status" value="1"/>
</dbReference>
<proteinExistence type="predicted"/>
<dbReference type="InterPro" id="IPR000719">
    <property type="entry name" value="Prot_kinase_dom"/>
</dbReference>
<evidence type="ECO:0000259" key="2">
    <source>
        <dbReference type="PROSITE" id="PS50011"/>
    </source>
</evidence>
<keyword evidence="4" id="KW-0808">Transferase</keyword>
<dbReference type="SUPFAM" id="SSF56112">
    <property type="entry name" value="Protein kinase-like (PK-like)"/>
    <property type="match status" value="1"/>
</dbReference>
<gene>
    <name evidence="4" type="ORF">I9W95_12445</name>
</gene>
<dbReference type="EMBL" id="JAEDAH010000078">
    <property type="protein sequence ID" value="MCA6064417.1"/>
    <property type="molecule type" value="Genomic_DNA"/>
</dbReference>
<comment type="caution">
    <text evidence="4">The sequence shown here is derived from an EMBL/GenBank/DDBJ whole genome shotgun (WGS) entry which is preliminary data.</text>
</comment>
<name>A0ABS7ZRL0_9GAMM</name>
<dbReference type="Pfam" id="PF13672">
    <property type="entry name" value="PP2C_2"/>
    <property type="match status" value="1"/>
</dbReference>
<dbReference type="PANTHER" id="PTHR44167">
    <property type="entry name" value="OVARIAN-SPECIFIC SERINE/THREONINE-PROTEIN KINASE LOK-RELATED"/>
    <property type="match status" value="1"/>
</dbReference>
<dbReference type="Gene3D" id="1.10.510.10">
    <property type="entry name" value="Transferase(Phosphotransferase) domain 1"/>
    <property type="match status" value="1"/>
</dbReference>
<protein>
    <submittedName>
        <fullName evidence="4">Bifunctional protein-serine/threonine kinase/phosphatase</fullName>
    </submittedName>
</protein>
<feature type="domain" description="Protein kinase" evidence="2">
    <location>
        <begin position="272"/>
        <end position="539"/>
    </location>
</feature>
<keyword evidence="1" id="KW-0472">Membrane</keyword>
<dbReference type="PANTHER" id="PTHR44167:SF24">
    <property type="entry name" value="SERINE_THREONINE-PROTEIN KINASE CHK2"/>
    <property type="match status" value="1"/>
</dbReference>
<dbReference type="Pfam" id="PF00069">
    <property type="entry name" value="Pkinase"/>
    <property type="match status" value="1"/>
</dbReference>
<dbReference type="InterPro" id="IPR001932">
    <property type="entry name" value="PPM-type_phosphatase-like_dom"/>
</dbReference>
<evidence type="ECO:0000313" key="5">
    <source>
        <dbReference type="Proteomes" id="UP000714380"/>
    </source>
</evidence>
<dbReference type="GO" id="GO:0016301">
    <property type="term" value="F:kinase activity"/>
    <property type="evidence" value="ECO:0007669"/>
    <property type="project" value="UniProtKB-KW"/>
</dbReference>
<accession>A0ABS7ZRL0</accession>
<keyword evidence="1" id="KW-1133">Transmembrane helix</keyword>
<keyword evidence="4" id="KW-0418">Kinase</keyword>
<dbReference type="SMART" id="SM00220">
    <property type="entry name" value="S_TKc"/>
    <property type="match status" value="1"/>
</dbReference>
<dbReference type="CDD" id="cd14014">
    <property type="entry name" value="STKc_PknB_like"/>
    <property type="match status" value="1"/>
</dbReference>
<dbReference type="Proteomes" id="UP000714380">
    <property type="component" value="Unassembled WGS sequence"/>
</dbReference>
<feature type="domain" description="PPM-type phosphatase" evidence="3">
    <location>
        <begin position="8"/>
        <end position="239"/>
    </location>
</feature>
<dbReference type="PROSITE" id="PS00108">
    <property type="entry name" value="PROTEIN_KINASE_ST"/>
    <property type="match status" value="1"/>
</dbReference>
<dbReference type="PROSITE" id="PS51746">
    <property type="entry name" value="PPM_2"/>
    <property type="match status" value="1"/>
</dbReference>
<organism evidence="4 5">
    <name type="scientific">Thalassolituus marinus</name>
    <dbReference type="NCBI Taxonomy" id="671053"/>
    <lineage>
        <taxon>Bacteria</taxon>
        <taxon>Pseudomonadati</taxon>
        <taxon>Pseudomonadota</taxon>
        <taxon>Gammaproteobacteria</taxon>
        <taxon>Oceanospirillales</taxon>
        <taxon>Oceanospirillaceae</taxon>
        <taxon>Thalassolituus</taxon>
    </lineage>
</organism>
<feature type="transmembrane region" description="Helical" evidence="1">
    <location>
        <begin position="557"/>
        <end position="574"/>
    </location>
</feature>
<keyword evidence="1" id="KW-0812">Transmembrane</keyword>
<dbReference type="Gene3D" id="3.30.200.20">
    <property type="entry name" value="Phosphorylase Kinase, domain 1"/>
    <property type="match status" value="1"/>
</dbReference>
<evidence type="ECO:0000256" key="1">
    <source>
        <dbReference type="SAM" id="Phobius"/>
    </source>
</evidence>
<dbReference type="CDD" id="cd00143">
    <property type="entry name" value="PP2Cc"/>
    <property type="match status" value="1"/>
</dbReference>
<dbReference type="Gene3D" id="3.60.40.10">
    <property type="entry name" value="PPM-type phosphatase domain"/>
    <property type="match status" value="1"/>
</dbReference>